<dbReference type="Pfam" id="PF11711">
    <property type="entry name" value="Tim54"/>
    <property type="match status" value="1"/>
</dbReference>
<proteinExistence type="inferred from homology"/>
<keyword evidence="4" id="KW-0813">Transport</keyword>
<evidence type="ECO:0000256" key="8">
    <source>
        <dbReference type="ARBA" id="ARBA00022989"/>
    </source>
</evidence>
<dbReference type="EMBL" id="CDQK01000004">
    <property type="protein sequence ID" value="CEP23336.1"/>
    <property type="molecule type" value="Genomic_DNA"/>
</dbReference>
<keyword evidence="10" id="KW-0496">Mitochondrion</keyword>
<gene>
    <name evidence="13" type="ORF">BN1211_3898</name>
</gene>
<dbReference type="InterPro" id="IPR050187">
    <property type="entry name" value="Lipid_Phosphate_FormReg"/>
</dbReference>
<evidence type="ECO:0000256" key="3">
    <source>
        <dbReference type="ARBA" id="ARBA00020796"/>
    </source>
</evidence>
<evidence type="ECO:0000256" key="2">
    <source>
        <dbReference type="ARBA" id="ARBA00006355"/>
    </source>
</evidence>
<dbReference type="GO" id="GO:0005743">
    <property type="term" value="C:mitochondrial inner membrane"/>
    <property type="evidence" value="ECO:0007669"/>
    <property type="project" value="UniProtKB-SubCell"/>
</dbReference>
<name>A0A0H5C5R5_CYBJN</name>
<evidence type="ECO:0000256" key="5">
    <source>
        <dbReference type="ARBA" id="ARBA00022692"/>
    </source>
</evidence>
<protein>
    <recommendedName>
        <fullName evidence="3">Mitochondrial import inner membrane translocase subunit TIM54</fullName>
    </recommendedName>
</protein>
<keyword evidence="11" id="KW-0472">Membrane</keyword>
<feature type="region of interest" description="Disordered" evidence="12">
    <location>
        <begin position="1"/>
        <end position="28"/>
    </location>
</feature>
<dbReference type="Proteomes" id="UP000038830">
    <property type="component" value="Unassembled WGS sequence"/>
</dbReference>
<evidence type="ECO:0000256" key="10">
    <source>
        <dbReference type="ARBA" id="ARBA00023128"/>
    </source>
</evidence>
<evidence type="ECO:0000256" key="9">
    <source>
        <dbReference type="ARBA" id="ARBA00023010"/>
    </source>
</evidence>
<feature type="compositionally biased region" description="Acidic residues" evidence="12">
    <location>
        <begin position="329"/>
        <end position="339"/>
    </location>
</feature>
<sequence length="489" mass="55195">MDNAKESAKADSATVGTPEVKDVKPKKPAGFSNPALKAMGINSIRLPSRNWMIFWCVVATGVGGYAYDKYEQKRLRKKWMDRVAKYGAEPLSPDLTARKVTVYVAPPPSDYLDESLAVFRRYVKPILNAGGVDFQIQSENRQGVIRSTVAAEIRSLRREVLNNTERLEREKEAKKWYNRLKRFLSRSNDESVNLEAVEDKISQDKYTLTNLLGVYYKNALDEGKLHNEDAFVSDPTANGGVICIGRGAYKEYLHGLHEGLLGPLEKPIDSVDIDVPVEGTKDKDSTPESESSDTLEGAEVAVVAGEQLQSEDIDQKEHKDANGETNDMTNEESNDENSEEGEKLAKVPRPFIDPLEYSKTALAPELSFEGKIQTDSKVSPVFQQPIAVIPVYHLIGFLQTPVRIWRFYHKRELTDEYGRLTCAVVENLRRKFTPEDVDWAKDEEKDWPSKWVQKGIDKGSEWIQDTVVDDRVLNILSVYDASSIKDEKE</sequence>
<keyword evidence="8" id="KW-1133">Transmembrane helix</keyword>
<keyword evidence="5" id="KW-0812">Transmembrane</keyword>
<evidence type="ECO:0000313" key="13">
    <source>
        <dbReference type="EMBL" id="CEP23336.1"/>
    </source>
</evidence>
<evidence type="ECO:0000256" key="11">
    <source>
        <dbReference type="ARBA" id="ARBA00023136"/>
    </source>
</evidence>
<organism evidence="13 14">
    <name type="scientific">Cyberlindnera jadinii (strain ATCC 18201 / CBS 1600 / BCRC 20928 / JCM 3617 / NBRC 0987 / NRRL Y-1542)</name>
    <name type="common">Torula yeast</name>
    <name type="synonym">Candida utilis</name>
    <dbReference type="NCBI Taxonomy" id="983966"/>
    <lineage>
        <taxon>Eukaryota</taxon>
        <taxon>Fungi</taxon>
        <taxon>Dikarya</taxon>
        <taxon>Ascomycota</taxon>
        <taxon>Saccharomycotina</taxon>
        <taxon>Saccharomycetes</taxon>
        <taxon>Phaffomycetales</taxon>
        <taxon>Phaffomycetaceae</taxon>
        <taxon>Cyberlindnera</taxon>
    </lineage>
</organism>
<evidence type="ECO:0000256" key="7">
    <source>
        <dbReference type="ARBA" id="ARBA00022927"/>
    </source>
</evidence>
<comment type="subcellular location">
    <subcellularLocation>
        <location evidence="1">Mitochondrion inner membrane</location>
        <topology evidence="1">Single-pass membrane protein</topology>
    </subcellularLocation>
</comment>
<dbReference type="PANTHER" id="PTHR12358">
    <property type="entry name" value="SPHINGOSINE KINASE"/>
    <property type="match status" value="1"/>
</dbReference>
<dbReference type="AlphaFoldDB" id="A0A0H5C5R5"/>
<feature type="region of interest" description="Disordered" evidence="12">
    <location>
        <begin position="275"/>
        <end position="346"/>
    </location>
</feature>
<evidence type="ECO:0000313" key="14">
    <source>
        <dbReference type="Proteomes" id="UP000038830"/>
    </source>
</evidence>
<reference evidence="14" key="1">
    <citation type="journal article" date="2015" name="J. Biotechnol.">
        <title>The structure of the Cyberlindnera jadinii genome and its relation to Candida utilis analyzed by the occurrence of single nucleotide polymorphisms.</title>
        <authorList>
            <person name="Rupp O."/>
            <person name="Brinkrolf K."/>
            <person name="Buerth C."/>
            <person name="Kunigo M."/>
            <person name="Schneider J."/>
            <person name="Jaenicke S."/>
            <person name="Goesmann A."/>
            <person name="Puehler A."/>
            <person name="Jaeger K.-E."/>
            <person name="Ernst J.F."/>
        </authorList>
    </citation>
    <scope>NUCLEOTIDE SEQUENCE [LARGE SCALE GENOMIC DNA]</scope>
    <source>
        <strain evidence="14">ATCC 18201 / CBS 1600 / BCRC 20928 / JCM 3617 / NBRC 0987 / NRRL Y-1542</strain>
    </source>
</reference>
<dbReference type="PANTHER" id="PTHR12358:SF101">
    <property type="entry name" value="MITOCHONDRIAL IMPORT INNER MEMBRANE TRANSLOCASE SUBUNIT TIM54"/>
    <property type="match status" value="1"/>
</dbReference>
<accession>A0A0H5C5R5</accession>
<evidence type="ECO:0000256" key="1">
    <source>
        <dbReference type="ARBA" id="ARBA00004434"/>
    </source>
</evidence>
<dbReference type="InterPro" id="IPR021056">
    <property type="entry name" value="Mt_import_IM_translocase_Tim54"/>
</dbReference>
<keyword evidence="6" id="KW-0999">Mitochondrion inner membrane</keyword>
<dbReference type="GO" id="GO:0015031">
    <property type="term" value="P:protein transport"/>
    <property type="evidence" value="ECO:0007669"/>
    <property type="project" value="UniProtKB-KW"/>
</dbReference>
<evidence type="ECO:0000256" key="6">
    <source>
        <dbReference type="ARBA" id="ARBA00022792"/>
    </source>
</evidence>
<comment type="similarity">
    <text evidence="2">Belongs to the TIM54 family.</text>
</comment>
<keyword evidence="7" id="KW-0653">Protein transport</keyword>
<keyword evidence="9" id="KW-0811">Translocation</keyword>
<evidence type="ECO:0000256" key="12">
    <source>
        <dbReference type="SAM" id="MobiDB-lite"/>
    </source>
</evidence>
<evidence type="ECO:0000256" key="4">
    <source>
        <dbReference type="ARBA" id="ARBA00022448"/>
    </source>
</evidence>
<feature type="compositionally biased region" description="Basic and acidic residues" evidence="12">
    <location>
        <begin position="313"/>
        <end position="322"/>
    </location>
</feature>